<dbReference type="PANTHER" id="PTHR12526">
    <property type="entry name" value="GLYCOSYLTRANSFERASE"/>
    <property type="match status" value="1"/>
</dbReference>
<evidence type="ECO:0000256" key="1">
    <source>
        <dbReference type="SAM" id="Phobius"/>
    </source>
</evidence>
<evidence type="ECO:0000259" key="2">
    <source>
        <dbReference type="Pfam" id="PF00534"/>
    </source>
</evidence>
<feature type="domain" description="Glycosyl transferase family 1" evidence="2">
    <location>
        <begin position="225"/>
        <end position="395"/>
    </location>
</feature>
<name>Q4JYM5_STREE</name>
<dbReference type="EMBL" id="CR931719">
    <property type="protein sequence ID" value="CAI34611.1"/>
    <property type="molecule type" value="Genomic_DNA"/>
</dbReference>
<keyword evidence="1" id="KW-0472">Membrane</keyword>
<proteinExistence type="predicted"/>
<protein>
    <submittedName>
        <fullName evidence="5">Putative glycosyl transferase</fullName>
    </submittedName>
</protein>
<dbReference type="EMBL" id="CR931658">
    <property type="protein sequence ID" value="CAI33224.1"/>
    <property type="molecule type" value="Genomic_DNA"/>
</dbReference>
<keyword evidence="5" id="KW-0808">Transferase</keyword>
<reference evidence="5" key="1">
    <citation type="journal article" date="2006" name="PLoS Genet.">
        <title>Genetic analysis of the capsular biosynthetic locus from all 90 pneumococcal serotypes.</title>
        <authorList>
            <person name="Bentley S.D."/>
            <person name="Aanensen D.M."/>
            <person name="Mavroidi A."/>
            <person name="Saunders D."/>
            <person name="Rabbinowitsch E."/>
            <person name="Collins M."/>
            <person name="Donohoe K."/>
            <person name="Harris D."/>
            <person name="Murphy L."/>
            <person name="Quail M.A."/>
            <person name="Samuel G."/>
            <person name="Skovsted I.C."/>
            <person name="Kaltoft M.S."/>
            <person name="Barrell B."/>
            <person name="Reeves P.R."/>
            <person name="Parkhill J."/>
            <person name="Spratt B.G."/>
        </authorList>
    </citation>
    <scope>NUCLEOTIDE SEQUENCE</scope>
    <source>
        <strain evidence="4">559/66</strain>
        <strain evidence="5">Eddy nr. 73</strain>
    </source>
</reference>
<dbReference type="InterPro" id="IPR001296">
    <property type="entry name" value="Glyco_trans_1"/>
</dbReference>
<feature type="domain" description="Glycosyltransferase subfamily 4-like N-terminal" evidence="3">
    <location>
        <begin position="32"/>
        <end position="215"/>
    </location>
</feature>
<dbReference type="AlphaFoldDB" id="Q4JYM5"/>
<evidence type="ECO:0000313" key="5">
    <source>
        <dbReference type="EMBL" id="CAI34611.1"/>
    </source>
</evidence>
<dbReference type="Pfam" id="PF13439">
    <property type="entry name" value="Glyco_transf_4"/>
    <property type="match status" value="1"/>
</dbReference>
<dbReference type="CDD" id="cd03794">
    <property type="entry name" value="GT4_WbuB-like"/>
    <property type="match status" value="1"/>
</dbReference>
<evidence type="ECO:0000313" key="4">
    <source>
        <dbReference type="EMBL" id="CAI33224.1"/>
    </source>
</evidence>
<dbReference type="CAZy" id="GT4">
    <property type="family name" value="Glycosyltransferase Family 4"/>
</dbReference>
<keyword evidence="1" id="KW-1133">Transmembrane helix</keyword>
<gene>
    <name evidence="5" type="primary">wciJ</name>
    <name evidence="5" type="ORF">SCP46_0010</name>
    <name evidence="4" type="ORF">SPC12A_0011</name>
</gene>
<dbReference type="Pfam" id="PF00534">
    <property type="entry name" value="Glycos_transf_1"/>
    <property type="match status" value="1"/>
</dbReference>
<accession>Q4JYM5</accession>
<dbReference type="SUPFAM" id="SSF53756">
    <property type="entry name" value="UDP-Glycosyltransferase/glycogen phosphorylase"/>
    <property type="match status" value="1"/>
</dbReference>
<organism evidence="5">
    <name type="scientific">Streptococcus pneumoniae</name>
    <dbReference type="NCBI Taxonomy" id="1313"/>
    <lineage>
        <taxon>Bacteria</taxon>
        <taxon>Bacillati</taxon>
        <taxon>Bacillota</taxon>
        <taxon>Bacilli</taxon>
        <taxon>Lactobacillales</taxon>
        <taxon>Streptococcaceae</taxon>
        <taxon>Streptococcus</taxon>
    </lineage>
</organism>
<evidence type="ECO:0000259" key="3">
    <source>
        <dbReference type="Pfam" id="PF13439"/>
    </source>
</evidence>
<dbReference type="PANTHER" id="PTHR12526:SF609">
    <property type="entry name" value="LIPOPOLYSACCHARIDE BIOSYNTHESIS PROTEIN"/>
    <property type="match status" value="1"/>
</dbReference>
<keyword evidence="1" id="KW-0812">Transmembrane</keyword>
<dbReference type="InterPro" id="IPR028098">
    <property type="entry name" value="Glyco_trans_4-like_N"/>
</dbReference>
<sequence>MWRVVVRKSWSDAMKILFVCQHYKPEPFRLSDICEDLVQRGHEVAVLTGIPNYPEGEIYADYRKRKKRRETINGVAIFRSYTIARRQNTLYRILNYFSFALSSTIGVIFGRYKAKDGSDFDCVFVNQLSPVMMAWAGIAYKNKYNKPMFLYCMDVWPDSLIVGGVKENGLIYKIFEFVSKKVYQASDYIFVTSLSFKDYFVKKFNIPLHKITYLPQYAEDLFVPNELKTNKNTIDLTFAGNIGKAQNLETILKAASAIEQIPDLAKRVHFHFVGDGTELLNMQKLACELELENTSFYGRRPLEEMPDFYTKSDAMLVSLIGDSIISRTLPGKVQSYMAAGKPIIGAISGDTQRVVKEAKCGFISPEGNVDQLVRNIRKFCLLSVEEREKLGRQARCCYEEQFSKEWFMTYLENHLKEGFLS</sequence>
<feature type="transmembrane region" description="Helical" evidence="1">
    <location>
        <begin position="93"/>
        <end position="112"/>
    </location>
</feature>
<dbReference type="GO" id="GO:0016757">
    <property type="term" value="F:glycosyltransferase activity"/>
    <property type="evidence" value="ECO:0007669"/>
    <property type="project" value="InterPro"/>
</dbReference>
<dbReference type="Gene3D" id="3.40.50.2000">
    <property type="entry name" value="Glycogen Phosphorylase B"/>
    <property type="match status" value="2"/>
</dbReference>